<evidence type="ECO:0008006" key="4">
    <source>
        <dbReference type="Google" id="ProtNLM"/>
    </source>
</evidence>
<proteinExistence type="predicted"/>
<dbReference type="Proteomes" id="UP000050833">
    <property type="component" value="Unassembled WGS sequence"/>
</dbReference>
<evidence type="ECO:0000313" key="3">
    <source>
        <dbReference type="Proteomes" id="UP000050833"/>
    </source>
</evidence>
<dbReference type="AlphaFoldDB" id="A0AAW3JNT3"/>
<dbReference type="RefSeq" id="WP_055945985.1">
    <property type="nucleotide sequence ID" value="NZ_JAQDCV010000003.1"/>
</dbReference>
<comment type="caution">
    <text evidence="2">The sequence shown here is derived from an EMBL/GenBank/DDBJ whole genome shotgun (WGS) entry which is preliminary data.</text>
</comment>
<evidence type="ECO:0000313" key="2">
    <source>
        <dbReference type="EMBL" id="KQC84367.1"/>
    </source>
</evidence>
<accession>A0AAW3JNT3</accession>
<name>A0AAW3JNT3_9FIRM</name>
<protein>
    <recommendedName>
        <fullName evidence="4">SH3b domain-containing protein</fullName>
    </recommendedName>
</protein>
<keyword evidence="3" id="KW-1185">Reference proteome</keyword>
<organism evidence="2 3">
    <name type="scientific">Butyribacter intestini</name>
    <dbReference type="NCBI Taxonomy" id="1703332"/>
    <lineage>
        <taxon>Bacteria</taxon>
        <taxon>Bacillati</taxon>
        <taxon>Bacillota</taxon>
        <taxon>Clostridia</taxon>
        <taxon>Lachnospirales</taxon>
        <taxon>Lachnospiraceae</taxon>
        <taxon>Butyribacter</taxon>
    </lineage>
</organism>
<keyword evidence="1" id="KW-0732">Signal</keyword>
<reference evidence="2 3" key="1">
    <citation type="submission" date="2015-10" db="EMBL/GenBank/DDBJ databases">
        <title>Butyribacter intestini gen. nov., sp. nov., a butyric acid-producing bacterium of the family Lachnospiraceae isolated from the human faeces.</title>
        <authorList>
            <person name="Zou Y."/>
            <person name="Xue W."/>
            <person name="Luo G."/>
            <person name="Lv M."/>
        </authorList>
    </citation>
    <scope>NUCLEOTIDE SEQUENCE [LARGE SCALE GENOMIC DNA]</scope>
    <source>
        <strain evidence="2 3">TF01-11</strain>
    </source>
</reference>
<dbReference type="EMBL" id="LLKB01000006">
    <property type="protein sequence ID" value="KQC84367.1"/>
    <property type="molecule type" value="Genomic_DNA"/>
</dbReference>
<feature type="chain" id="PRO_5043498289" description="SH3b domain-containing protein" evidence="1">
    <location>
        <begin position="40"/>
        <end position="147"/>
    </location>
</feature>
<sequence length="147" mass="16225">MGWVEEKEYSMNDRIKKLVAKSTIIALCASVLAGSSAFAKNGDINNIKVKYGNGEEAASTLTKNVSRRNGFVNLKEDANSRWITARMKKGKKVKKSYVAGSVVLQEGTSATFTNSGVANTNYTLYITRTYKGNNPVSYVNGYWRADY</sequence>
<evidence type="ECO:0000256" key="1">
    <source>
        <dbReference type="SAM" id="SignalP"/>
    </source>
</evidence>
<feature type="signal peptide" evidence="1">
    <location>
        <begin position="1"/>
        <end position="39"/>
    </location>
</feature>
<gene>
    <name evidence="2" type="ORF">APZ18_13770</name>
</gene>